<evidence type="ECO:0008006" key="3">
    <source>
        <dbReference type="Google" id="ProtNLM"/>
    </source>
</evidence>
<sequence length="455" mass="48975">MPDGPTPGLFSRRRFLAGSALVAGGAVTAPLLSACDAGTSGSGDSGGGTTTLTVMYASNELTKEHIADFESKNPGIKITLIENDDTRLNAMLAAGNPPDFVRGAAVGSANNNARGLAASLDPYLDKSSVLKKDDLLPVNDSWRWDGKQIGAGPYYGITKDWSQDATLWYNRALFAQAKVEPLSTTEPVTYDQLLEIARKLTVEKDGKTVVYGLGIEWQWGLYGPLCSMILSQGGSLYNDDLTQTDLTTPQAKRALRWLVDLAQSGAAPSSLSPLADGADLSTFMAKRMAISQDGYWYGGNFVEAAADLKANIRMAPAPVMGDKRVSPCYAGQGAWIPAKSKNKDAAWKLMEYFMAGSPAQERAKSGWGMPALKSLLPLMPQELPYQQEAFQTAQAELAHNVPLPDSPYVTIGNWITSLNQYVDQAARKKITLDVAAQKITDDVNKLLKQGKDRIG</sequence>
<keyword evidence="2" id="KW-1185">Reference proteome</keyword>
<name>A0A6V8KX83_9ACTN</name>
<dbReference type="RefSeq" id="WP_173073805.1">
    <property type="nucleotide sequence ID" value="NZ_BAABJB010000031.1"/>
</dbReference>
<evidence type="ECO:0000313" key="1">
    <source>
        <dbReference type="EMBL" id="GFJ87031.1"/>
    </source>
</evidence>
<comment type="caution">
    <text evidence="1">The sequence shown here is derived from an EMBL/GenBank/DDBJ whole genome shotgun (WGS) entry which is preliminary data.</text>
</comment>
<dbReference type="InterPro" id="IPR006311">
    <property type="entry name" value="TAT_signal"/>
</dbReference>
<dbReference type="Proteomes" id="UP000482960">
    <property type="component" value="Unassembled WGS sequence"/>
</dbReference>
<reference evidence="1 2" key="1">
    <citation type="submission" date="2020-03" db="EMBL/GenBank/DDBJ databases">
        <title>Whole genome shotgun sequence of Phytohabitans rumicis NBRC 108638.</title>
        <authorList>
            <person name="Komaki H."/>
            <person name="Tamura T."/>
        </authorList>
    </citation>
    <scope>NUCLEOTIDE SEQUENCE [LARGE SCALE GENOMIC DNA]</scope>
    <source>
        <strain evidence="1 2">NBRC 108638</strain>
    </source>
</reference>
<reference evidence="1 2" key="2">
    <citation type="submission" date="2020-03" db="EMBL/GenBank/DDBJ databases">
        <authorList>
            <person name="Ichikawa N."/>
            <person name="Kimura A."/>
            <person name="Kitahashi Y."/>
            <person name="Uohara A."/>
        </authorList>
    </citation>
    <scope>NUCLEOTIDE SEQUENCE [LARGE SCALE GENOMIC DNA]</scope>
    <source>
        <strain evidence="1 2">NBRC 108638</strain>
    </source>
</reference>
<proteinExistence type="predicted"/>
<dbReference type="PANTHER" id="PTHR43649">
    <property type="entry name" value="ARABINOSE-BINDING PROTEIN-RELATED"/>
    <property type="match status" value="1"/>
</dbReference>
<dbReference type="PROSITE" id="PS51318">
    <property type="entry name" value="TAT"/>
    <property type="match status" value="1"/>
</dbReference>
<dbReference type="Pfam" id="PF01547">
    <property type="entry name" value="SBP_bac_1"/>
    <property type="match status" value="1"/>
</dbReference>
<evidence type="ECO:0000313" key="2">
    <source>
        <dbReference type="Proteomes" id="UP000482960"/>
    </source>
</evidence>
<dbReference type="InterPro" id="IPR006059">
    <property type="entry name" value="SBP"/>
</dbReference>
<dbReference type="InterPro" id="IPR050490">
    <property type="entry name" value="Bact_solute-bd_prot1"/>
</dbReference>
<protein>
    <recommendedName>
        <fullName evidence="3">Sugar ABC transporter substrate-binding protein</fullName>
    </recommendedName>
</protein>
<dbReference type="AlphaFoldDB" id="A0A6V8KX83"/>
<gene>
    <name evidence="1" type="ORF">Prum_006730</name>
</gene>
<dbReference type="Gene3D" id="3.40.190.10">
    <property type="entry name" value="Periplasmic binding protein-like II"/>
    <property type="match status" value="1"/>
</dbReference>
<organism evidence="1 2">
    <name type="scientific">Phytohabitans rumicis</name>
    <dbReference type="NCBI Taxonomy" id="1076125"/>
    <lineage>
        <taxon>Bacteria</taxon>
        <taxon>Bacillati</taxon>
        <taxon>Actinomycetota</taxon>
        <taxon>Actinomycetes</taxon>
        <taxon>Micromonosporales</taxon>
        <taxon>Micromonosporaceae</taxon>
    </lineage>
</organism>
<dbReference type="SUPFAM" id="SSF53850">
    <property type="entry name" value="Periplasmic binding protein-like II"/>
    <property type="match status" value="1"/>
</dbReference>
<dbReference type="EMBL" id="BLPG01000001">
    <property type="protein sequence ID" value="GFJ87031.1"/>
    <property type="molecule type" value="Genomic_DNA"/>
</dbReference>
<accession>A0A6V8KX83</accession>
<dbReference type="CDD" id="cd13585">
    <property type="entry name" value="PBP2_TMBP_like"/>
    <property type="match status" value="1"/>
</dbReference>
<dbReference type="PANTHER" id="PTHR43649:SF12">
    <property type="entry name" value="DIACETYLCHITOBIOSE BINDING PROTEIN DASA"/>
    <property type="match status" value="1"/>
</dbReference>